<organism evidence="5 6">
    <name type="scientific">Heterobasidion irregulare (strain TC 32-1)</name>
    <dbReference type="NCBI Taxonomy" id="747525"/>
    <lineage>
        <taxon>Eukaryota</taxon>
        <taxon>Fungi</taxon>
        <taxon>Dikarya</taxon>
        <taxon>Basidiomycota</taxon>
        <taxon>Agaricomycotina</taxon>
        <taxon>Agaricomycetes</taxon>
        <taxon>Russulales</taxon>
        <taxon>Bondarzewiaceae</taxon>
        <taxon>Heterobasidion</taxon>
        <taxon>Heterobasidion annosum species complex</taxon>
    </lineage>
</organism>
<evidence type="ECO:0000256" key="2">
    <source>
        <dbReference type="SAM" id="Coils"/>
    </source>
</evidence>
<dbReference type="SMART" id="SM00262">
    <property type="entry name" value="GEL"/>
    <property type="match status" value="1"/>
</dbReference>
<dbReference type="GeneID" id="20677693"/>
<protein>
    <recommendedName>
        <fullName evidence="4">DUF7904 domain-containing protein</fullName>
    </recommendedName>
</protein>
<feature type="compositionally biased region" description="Polar residues" evidence="3">
    <location>
        <begin position="646"/>
        <end position="673"/>
    </location>
</feature>
<reference evidence="5 6" key="1">
    <citation type="journal article" date="2012" name="New Phytol.">
        <title>Insight into trade-off between wood decay and parasitism from the genome of a fungal forest pathogen.</title>
        <authorList>
            <person name="Olson A."/>
            <person name="Aerts A."/>
            <person name="Asiegbu F."/>
            <person name="Belbahri L."/>
            <person name="Bouzid O."/>
            <person name="Broberg A."/>
            <person name="Canback B."/>
            <person name="Coutinho P.M."/>
            <person name="Cullen D."/>
            <person name="Dalman K."/>
            <person name="Deflorio G."/>
            <person name="van Diepen L.T."/>
            <person name="Dunand C."/>
            <person name="Duplessis S."/>
            <person name="Durling M."/>
            <person name="Gonthier P."/>
            <person name="Grimwood J."/>
            <person name="Fossdal C.G."/>
            <person name="Hansson D."/>
            <person name="Henrissat B."/>
            <person name="Hietala A."/>
            <person name="Himmelstrand K."/>
            <person name="Hoffmeister D."/>
            <person name="Hogberg N."/>
            <person name="James T.Y."/>
            <person name="Karlsson M."/>
            <person name="Kohler A."/>
            <person name="Kues U."/>
            <person name="Lee Y.H."/>
            <person name="Lin Y.C."/>
            <person name="Lind M."/>
            <person name="Lindquist E."/>
            <person name="Lombard V."/>
            <person name="Lucas S."/>
            <person name="Lunden K."/>
            <person name="Morin E."/>
            <person name="Murat C."/>
            <person name="Park J."/>
            <person name="Raffaello T."/>
            <person name="Rouze P."/>
            <person name="Salamov A."/>
            <person name="Schmutz J."/>
            <person name="Solheim H."/>
            <person name="Stahlberg J."/>
            <person name="Velez H."/>
            <person name="de Vries R.P."/>
            <person name="Wiebenga A."/>
            <person name="Woodward S."/>
            <person name="Yakovlev I."/>
            <person name="Garbelotto M."/>
            <person name="Martin F."/>
            <person name="Grigoriev I.V."/>
            <person name="Stenlid J."/>
        </authorList>
    </citation>
    <scope>NUCLEOTIDE SEQUENCE [LARGE SCALE GENOMIC DNA]</scope>
    <source>
        <strain evidence="5 6">TC 32-1</strain>
    </source>
</reference>
<dbReference type="GO" id="GO:0051015">
    <property type="term" value="F:actin filament binding"/>
    <property type="evidence" value="ECO:0007669"/>
    <property type="project" value="InterPro"/>
</dbReference>
<feature type="compositionally biased region" description="Basic and acidic residues" evidence="3">
    <location>
        <begin position="82"/>
        <end position="91"/>
    </location>
</feature>
<proteinExistence type="predicted"/>
<feature type="compositionally biased region" description="Low complexity" evidence="3">
    <location>
        <begin position="561"/>
        <end position="571"/>
    </location>
</feature>
<feature type="compositionally biased region" description="Basic and acidic residues" evidence="3">
    <location>
        <begin position="231"/>
        <end position="241"/>
    </location>
</feature>
<feature type="compositionally biased region" description="Polar residues" evidence="3">
    <location>
        <begin position="344"/>
        <end position="357"/>
    </location>
</feature>
<evidence type="ECO:0000313" key="6">
    <source>
        <dbReference type="Proteomes" id="UP000030671"/>
    </source>
</evidence>
<evidence type="ECO:0000256" key="3">
    <source>
        <dbReference type="SAM" id="MobiDB-lite"/>
    </source>
</evidence>
<feature type="compositionally biased region" description="Low complexity" evidence="3">
    <location>
        <begin position="500"/>
        <end position="520"/>
    </location>
</feature>
<feature type="compositionally biased region" description="Polar residues" evidence="3">
    <location>
        <begin position="219"/>
        <end position="228"/>
    </location>
</feature>
<feature type="region of interest" description="Disordered" evidence="3">
    <location>
        <begin position="415"/>
        <end position="676"/>
    </location>
</feature>
<dbReference type="SUPFAM" id="SSF55753">
    <property type="entry name" value="Actin depolymerizing proteins"/>
    <property type="match status" value="2"/>
</dbReference>
<feature type="region of interest" description="Disordered" evidence="3">
    <location>
        <begin position="721"/>
        <end position="781"/>
    </location>
</feature>
<evidence type="ECO:0000313" key="5">
    <source>
        <dbReference type="EMBL" id="ETW80802.1"/>
    </source>
</evidence>
<dbReference type="InterPro" id="IPR007122">
    <property type="entry name" value="Villin/Gelsolin"/>
</dbReference>
<dbReference type="STRING" id="747525.W4K4S9"/>
<feature type="region of interest" description="Disordered" evidence="3">
    <location>
        <begin position="840"/>
        <end position="871"/>
    </location>
</feature>
<feature type="region of interest" description="Disordered" evidence="3">
    <location>
        <begin position="1"/>
        <end position="21"/>
    </location>
</feature>
<feature type="region of interest" description="Disordered" evidence="3">
    <location>
        <begin position="60"/>
        <end position="140"/>
    </location>
</feature>
<dbReference type="InterPro" id="IPR029006">
    <property type="entry name" value="ADF-H/Gelsolin-like_dom_sf"/>
</dbReference>
<feature type="compositionally biased region" description="Polar residues" evidence="3">
    <location>
        <begin position="100"/>
        <end position="115"/>
    </location>
</feature>
<dbReference type="PANTHER" id="PTHR11977">
    <property type="entry name" value="VILLIN"/>
    <property type="match status" value="1"/>
</dbReference>
<feature type="coiled-coil region" evidence="2">
    <location>
        <begin position="22"/>
        <end position="49"/>
    </location>
</feature>
<dbReference type="PANTHER" id="PTHR11977:SF51">
    <property type="entry name" value="PROTEIN FLIGHTLESS-1 HOMOLOG"/>
    <property type="match status" value="1"/>
</dbReference>
<dbReference type="InParanoid" id="W4K4S9"/>
<feature type="compositionally biased region" description="Low complexity" evidence="3">
    <location>
        <begin position="624"/>
        <end position="645"/>
    </location>
</feature>
<feature type="region of interest" description="Disordered" evidence="3">
    <location>
        <begin position="152"/>
        <end position="401"/>
    </location>
</feature>
<name>W4K4S9_HETIT</name>
<evidence type="ECO:0000259" key="4">
    <source>
        <dbReference type="Pfam" id="PF25480"/>
    </source>
</evidence>
<keyword evidence="1" id="KW-0677">Repeat</keyword>
<keyword evidence="6" id="KW-1185">Reference proteome</keyword>
<feature type="compositionally biased region" description="Low complexity" evidence="3">
    <location>
        <begin position="201"/>
        <end position="210"/>
    </location>
</feature>
<dbReference type="EMBL" id="KI925459">
    <property type="protein sequence ID" value="ETW80802.1"/>
    <property type="molecule type" value="Genomic_DNA"/>
</dbReference>
<dbReference type="Proteomes" id="UP000030671">
    <property type="component" value="Unassembled WGS sequence"/>
</dbReference>
<dbReference type="RefSeq" id="XP_009547503.1">
    <property type="nucleotide sequence ID" value="XM_009549208.1"/>
</dbReference>
<sequence>MEFPASPSARSYTLPKPPESGLAEWTQKIKALQRQVDADEEEEQKKLEQEIAASRLARVRRSTRVVPARDDDDPSLSSLHAEPPDDARSSIHADALQKLTGASSEPTAERSSPARSTLAIGMPDFSLKPTATAPPSRSEPVSLAAFIGGRATAPRLNRHAPQADAHDPTQFEQRTTIAAPHPVFGRGGVAMPGLAAKGRVPAAPISPSASTPERAPLPKSQTTTTPTGYGSDREGARERRMSNSPALRRYVQHVEQQGVPPQKTGSSSSTPHDGPRLRTVSTPSGPPPMRATTSSPKSRPLAIPPAPYAKPAKDLSKSPSIASSPPPVRSPTFNSYPPAPRPSVSATPSPKTPSISAPSLARPIQPTPKTPASAAHGVSPSPAFLKPSMQKDPTPSISRLKGRGFVQSMVLASSQLELGPSTGAVSETGRLVAGKRLSVADRWKPDGATSSPSSPPAPAASKPVPLRKARAADPPPTQQTPSPPKPIEPHHTGRSLRTVPSNAALSTTATAAADASSPPSRDALGSSSTLISYIKPMKTGDDPATGTSHSRPHTPAPAPSRPQSRSTTPAPGARSRTEGGAVRGSQVGGAWGAARGPSELPAPTAKPLSHLTKDRAKQPRRARPQPTAAVRVSSKVQPSVQKVKVTSANTPLASAPVSTTPPGSSRPSDSKVSSLADKWSEQVLIGVKPLGKGPPPAAGLQPATPAGLIGAHALPGLATVDSAAAPRERRRHSRIPSTGNRALVMDVAQALNEHAGSPVEPSSPSPPIVKDDTPVVPSVEVSESPKSILVSPPLERRKSSFERYSAYVMPPLKEEKTPAPSPANTLMRGPPAVVHQETVKQDVSALDESGSKPQQGSTTETAPISPHGPVTDTLKVKRNIIEIHHDDGPLPSIDVQQLLTYRLPVYTADASIHSISVDVMSITGTTATVLKDDTHIFYESEVLAVVHRYKTKSSGLVGTTVWGWRGKRSQLGEREDRKLKDLARHYGTSVVFVPQHCEPLELVHVLGGQLAIRQGSRSHWTAENTTMHLIRSHRDVIFIDEHDLSVSNLCSGFSFCLTLLGTLYVWHGCGSLPSERQAALAYARALSTGQSSVVELIEGESDNDEMFWMMLGERDYANADYWKWRPSTTADCVPRIWRVDGADATVAVNLVLNLPSESVFKASIYIIDCVWEFFVLVGKDARSSRRNIRAALSCAMDMSRLTASTRPFAPTVHVLVLPSQLPSDLRLHFRDIDEDTINEHETPDHMNLITFHEAMEHLGKVAWEISALKDHSMLPLGLHSSHFVSS</sequence>
<dbReference type="HOGENOM" id="CLU_003265_0_0_1"/>
<keyword evidence="2" id="KW-0175">Coiled coil</keyword>
<dbReference type="Pfam" id="PF25480">
    <property type="entry name" value="DUF7904"/>
    <property type="match status" value="1"/>
</dbReference>
<feature type="compositionally biased region" description="Pro residues" evidence="3">
    <location>
        <begin position="473"/>
        <end position="486"/>
    </location>
</feature>
<dbReference type="KEGG" id="hir:HETIRDRAFT_476500"/>
<evidence type="ECO:0000256" key="1">
    <source>
        <dbReference type="ARBA" id="ARBA00022737"/>
    </source>
</evidence>
<dbReference type="Gene3D" id="3.40.20.10">
    <property type="entry name" value="Severin"/>
    <property type="match status" value="1"/>
</dbReference>
<feature type="compositionally biased region" description="Polar residues" evidence="3">
    <location>
        <begin position="851"/>
        <end position="862"/>
    </location>
</feature>
<dbReference type="eggNOG" id="ENOG502S1NR">
    <property type="taxonomic scope" value="Eukaryota"/>
</dbReference>
<gene>
    <name evidence="5" type="ORF">HETIRDRAFT_476500</name>
</gene>
<dbReference type="OrthoDB" id="6375767at2759"/>
<accession>W4K4S9</accession>
<dbReference type="InterPro" id="IPR057226">
    <property type="entry name" value="DUF7904"/>
</dbReference>
<feature type="domain" description="DUF7904" evidence="4">
    <location>
        <begin position="921"/>
        <end position="1014"/>
    </location>
</feature>